<protein>
    <submittedName>
        <fullName evidence="1">Uncharacterized protein</fullName>
    </submittedName>
</protein>
<dbReference type="AlphaFoldDB" id="A0A495XES4"/>
<accession>A0A495XES4</accession>
<proteinExistence type="predicted"/>
<keyword evidence="2" id="KW-1185">Reference proteome</keyword>
<organism evidence="1 2">
    <name type="scientific">Saccharothrix variisporea</name>
    <dbReference type="NCBI Taxonomy" id="543527"/>
    <lineage>
        <taxon>Bacteria</taxon>
        <taxon>Bacillati</taxon>
        <taxon>Actinomycetota</taxon>
        <taxon>Actinomycetes</taxon>
        <taxon>Pseudonocardiales</taxon>
        <taxon>Pseudonocardiaceae</taxon>
        <taxon>Saccharothrix</taxon>
    </lineage>
</organism>
<reference evidence="1 2" key="1">
    <citation type="submission" date="2018-10" db="EMBL/GenBank/DDBJ databases">
        <title>Sequencing the genomes of 1000 actinobacteria strains.</title>
        <authorList>
            <person name="Klenk H.-P."/>
        </authorList>
    </citation>
    <scope>NUCLEOTIDE SEQUENCE [LARGE SCALE GENOMIC DNA]</scope>
    <source>
        <strain evidence="1 2">DSM 43911</strain>
    </source>
</reference>
<dbReference type="Proteomes" id="UP000272729">
    <property type="component" value="Unassembled WGS sequence"/>
</dbReference>
<name>A0A495XES4_9PSEU</name>
<dbReference type="EMBL" id="RBXR01000001">
    <property type="protein sequence ID" value="RKT72760.1"/>
    <property type="molecule type" value="Genomic_DNA"/>
</dbReference>
<sequence length="264" mass="27050">MLALVGLLAGCGAHNGIGRGPTLPTEAAAPVDFPVDAKPRPIVLIGPRVEVVDGYRSDGEKVGAMEGGFEFVGTPPATPEPAQVTLPDGPAQVAFLPMADALQAVSAPPRGKGQQNAPVRLVSAEFGTAEFSTDRGRLPLPAWRFTTEAGSVLATPALAPDLFWKLGEVRPAVTTNATGDGVDLTVSMPAAPTPCPGDEPARNEPVVTESATAVTVTVRTVGTVGDCPRTLALTLQPYPVKLASPLGNRLLVDGQGGVVAVTKR</sequence>
<evidence type="ECO:0000313" key="1">
    <source>
        <dbReference type="EMBL" id="RKT72760.1"/>
    </source>
</evidence>
<evidence type="ECO:0000313" key="2">
    <source>
        <dbReference type="Proteomes" id="UP000272729"/>
    </source>
</evidence>
<comment type="caution">
    <text evidence="1">The sequence shown here is derived from an EMBL/GenBank/DDBJ whole genome shotgun (WGS) entry which is preliminary data.</text>
</comment>
<gene>
    <name evidence="1" type="ORF">DFJ66_6084</name>
</gene>